<evidence type="ECO:0000313" key="2">
    <source>
        <dbReference type="EMBL" id="SMB94958.1"/>
    </source>
</evidence>
<keyword evidence="3" id="KW-1185">Reference proteome</keyword>
<protein>
    <submittedName>
        <fullName evidence="2">Uncharacterized protein</fullName>
    </submittedName>
</protein>
<proteinExistence type="predicted"/>
<dbReference type="Proteomes" id="UP000192582">
    <property type="component" value="Unassembled WGS sequence"/>
</dbReference>
<sequence>MRQRVPSPATLYADPGRSSPRRAAGPRPRRGALAGGGRDVPGGQAKIRCSLNDCLRLFGGHISGEVRGPGPSAQGRGDLQLLALAGPVAGAVAGAGISRVLVTCDVANLTSRGVIGANGGKLEGEFAWISATNPFGDTGLRAGAERAVWVFTLLPGGPCAATGVARRNRNGPKKGVGGSRGVVSPFPCTSPLEPRRPGTYTLSVRFPAPRRARNCYPE</sequence>
<dbReference type="EMBL" id="FWWU01000009">
    <property type="protein sequence ID" value="SMB94958.1"/>
    <property type="molecule type" value="Genomic_DNA"/>
</dbReference>
<reference evidence="2 3" key="1">
    <citation type="submission" date="2017-04" db="EMBL/GenBank/DDBJ databases">
        <authorList>
            <person name="Afonso C.L."/>
            <person name="Miller P.J."/>
            <person name="Scott M.A."/>
            <person name="Spackman E."/>
            <person name="Goraichik I."/>
            <person name="Dimitrov K.M."/>
            <person name="Suarez D.L."/>
            <person name="Swayne D.E."/>
        </authorList>
    </citation>
    <scope>NUCLEOTIDE SEQUENCE [LARGE SCALE GENOMIC DNA]</scope>
    <source>
        <strain evidence="2 3">KR-140</strain>
    </source>
</reference>
<dbReference type="PANTHER" id="PTHR39173">
    <property type="entry name" value="ACETYLTRANSFERASE"/>
    <property type="match status" value="1"/>
</dbReference>
<dbReference type="PANTHER" id="PTHR39173:SF1">
    <property type="entry name" value="ACETYLTRANSFERASE"/>
    <property type="match status" value="1"/>
</dbReference>
<evidence type="ECO:0000256" key="1">
    <source>
        <dbReference type="SAM" id="MobiDB-lite"/>
    </source>
</evidence>
<name>A0A1W1VNQ1_9DEIO</name>
<feature type="compositionally biased region" description="Low complexity" evidence="1">
    <location>
        <begin position="15"/>
        <end position="26"/>
    </location>
</feature>
<accession>A0A1W1VNQ1</accession>
<dbReference type="AlphaFoldDB" id="A0A1W1VNQ1"/>
<dbReference type="STRING" id="695939.SAMN00790413_02616"/>
<evidence type="ECO:0000313" key="3">
    <source>
        <dbReference type="Proteomes" id="UP000192582"/>
    </source>
</evidence>
<organism evidence="2 3">
    <name type="scientific">Deinococcus hopiensis KR-140</name>
    <dbReference type="NCBI Taxonomy" id="695939"/>
    <lineage>
        <taxon>Bacteria</taxon>
        <taxon>Thermotogati</taxon>
        <taxon>Deinococcota</taxon>
        <taxon>Deinococci</taxon>
        <taxon>Deinococcales</taxon>
        <taxon>Deinococcaceae</taxon>
        <taxon>Deinococcus</taxon>
    </lineage>
</organism>
<feature type="region of interest" description="Disordered" evidence="1">
    <location>
        <begin position="164"/>
        <end position="190"/>
    </location>
</feature>
<gene>
    <name evidence="2" type="ORF">SAMN00790413_02616</name>
</gene>
<feature type="region of interest" description="Disordered" evidence="1">
    <location>
        <begin position="1"/>
        <end position="39"/>
    </location>
</feature>